<feature type="domain" description="OmpR/PhoB-type" evidence="3">
    <location>
        <begin position="17"/>
        <end position="89"/>
    </location>
</feature>
<evidence type="ECO:0000259" key="3">
    <source>
        <dbReference type="SMART" id="SM00862"/>
    </source>
</evidence>
<dbReference type="Pfam" id="PF03704">
    <property type="entry name" value="BTAD"/>
    <property type="match status" value="1"/>
</dbReference>
<dbReference type="AlphaFoldDB" id="A0A221T1B2"/>
<dbReference type="RefSeq" id="WP_081425960.1">
    <property type="nucleotide sequence ID" value="NZ_CP021082.1"/>
</dbReference>
<evidence type="ECO:0000313" key="6">
    <source>
        <dbReference type="Proteomes" id="UP000259030"/>
    </source>
</evidence>
<dbReference type="SMART" id="SM00862">
    <property type="entry name" value="Trans_reg_C"/>
    <property type="match status" value="1"/>
</dbReference>
<dbReference type="InterPro" id="IPR016032">
    <property type="entry name" value="Sig_transdc_resp-reg_C-effctor"/>
</dbReference>
<dbReference type="SMART" id="SM01043">
    <property type="entry name" value="BTAD"/>
    <property type="match status" value="1"/>
</dbReference>
<dbReference type="Proteomes" id="UP000259030">
    <property type="component" value="Plasmid pDFI1"/>
</dbReference>
<sequence length="292" mass="32511">MSLQIQTFGQIHVRLDGRDVQWRARAALDLLLYLLSHPNGCTRRQLLDGLWAADVNPRSNTHFRVTLHRLRATLGGCGSVTERSGRFYLSAELWRASDIYRLYAALESAGPGHDPAAKIAALESAVEVYHGDYLAGYDAEWTEEAREQHRAAYVRAHLELSRLYCAARECGRSVRALSEALRTDPYAGETHHQRLMICLSAVGEASEATDHYRRFVRFLRDELSDEPLPGTQRLARRMHAGEHLCERAGGLRAPLAWPWFSPLVPEGHGPAGLRALVQADASSIQVGPGVQT</sequence>
<gene>
    <name evidence="5" type="ORF">DFI_16150</name>
</gene>
<dbReference type="SUPFAM" id="SSF46894">
    <property type="entry name" value="C-terminal effector domain of the bipartite response regulators"/>
    <property type="match status" value="1"/>
</dbReference>
<keyword evidence="6" id="KW-1185">Reference proteome</keyword>
<evidence type="ECO:0008006" key="7">
    <source>
        <dbReference type="Google" id="ProtNLM"/>
    </source>
</evidence>
<feature type="domain" description="Bacterial transcriptional activator" evidence="4">
    <location>
        <begin position="97"/>
        <end position="239"/>
    </location>
</feature>
<dbReference type="EMBL" id="CP021082">
    <property type="protein sequence ID" value="ASN82692.1"/>
    <property type="molecule type" value="Genomic_DNA"/>
</dbReference>
<dbReference type="Gene3D" id="1.25.40.10">
    <property type="entry name" value="Tetratricopeptide repeat domain"/>
    <property type="match status" value="1"/>
</dbReference>
<dbReference type="InterPro" id="IPR051677">
    <property type="entry name" value="AfsR-DnrI-RedD_regulator"/>
</dbReference>
<keyword evidence="2" id="KW-0238">DNA-binding</keyword>
<protein>
    <recommendedName>
        <fullName evidence="7">Response regulator receiver protein</fullName>
    </recommendedName>
</protein>
<dbReference type="PANTHER" id="PTHR35807">
    <property type="entry name" value="TRANSCRIPTIONAL REGULATOR REDD-RELATED"/>
    <property type="match status" value="1"/>
</dbReference>
<dbReference type="SUPFAM" id="SSF48452">
    <property type="entry name" value="TPR-like"/>
    <property type="match status" value="1"/>
</dbReference>
<dbReference type="STRING" id="317577.GCA_000419625_02988"/>
<name>A0A221T1B2_9DEIO</name>
<dbReference type="GO" id="GO:0003677">
    <property type="term" value="F:DNA binding"/>
    <property type="evidence" value="ECO:0007669"/>
    <property type="project" value="UniProtKB-KW"/>
</dbReference>
<dbReference type="GO" id="GO:0006355">
    <property type="term" value="P:regulation of DNA-templated transcription"/>
    <property type="evidence" value="ECO:0007669"/>
    <property type="project" value="InterPro"/>
</dbReference>
<reference evidence="5 6" key="1">
    <citation type="submission" date="2017-05" db="EMBL/GenBank/DDBJ databases">
        <title>The complete genome sequence of Deinococcus ficus isolated from the rhizosphere of the Ficus religiosa L. in Taiwan.</title>
        <authorList>
            <person name="Wu K.-M."/>
            <person name="Liao T.-L."/>
            <person name="Liu Y.-M."/>
            <person name="Young C.-C."/>
            <person name="Tsai S.-F."/>
        </authorList>
    </citation>
    <scope>NUCLEOTIDE SEQUENCE [LARGE SCALE GENOMIC DNA]</scope>
    <source>
        <strain evidence="5 6">CC-FR2-10</strain>
        <plasmid evidence="6">pdfi1</plasmid>
    </source>
</reference>
<dbReference type="Gene3D" id="1.10.10.10">
    <property type="entry name" value="Winged helix-like DNA-binding domain superfamily/Winged helix DNA-binding domain"/>
    <property type="match status" value="1"/>
</dbReference>
<dbReference type="InterPro" id="IPR005158">
    <property type="entry name" value="BTAD"/>
</dbReference>
<dbReference type="GO" id="GO:0000160">
    <property type="term" value="P:phosphorelay signal transduction system"/>
    <property type="evidence" value="ECO:0007669"/>
    <property type="project" value="InterPro"/>
</dbReference>
<dbReference type="KEGG" id="dfc:DFI_16150"/>
<evidence type="ECO:0000313" key="5">
    <source>
        <dbReference type="EMBL" id="ASN82692.1"/>
    </source>
</evidence>
<evidence type="ECO:0000256" key="1">
    <source>
        <dbReference type="ARBA" id="ARBA00005820"/>
    </source>
</evidence>
<dbReference type="InterPro" id="IPR036388">
    <property type="entry name" value="WH-like_DNA-bd_sf"/>
</dbReference>
<keyword evidence="5" id="KW-0614">Plasmid</keyword>
<dbReference type="InterPro" id="IPR011990">
    <property type="entry name" value="TPR-like_helical_dom_sf"/>
</dbReference>
<accession>A0A221T1B2</accession>
<proteinExistence type="inferred from homology"/>
<comment type="similarity">
    <text evidence="1">Belongs to the AfsR/DnrI/RedD regulatory family.</text>
</comment>
<organism evidence="5 6">
    <name type="scientific">Deinococcus ficus</name>
    <dbReference type="NCBI Taxonomy" id="317577"/>
    <lineage>
        <taxon>Bacteria</taxon>
        <taxon>Thermotogati</taxon>
        <taxon>Deinococcota</taxon>
        <taxon>Deinococci</taxon>
        <taxon>Deinococcales</taxon>
        <taxon>Deinococcaceae</taxon>
        <taxon>Deinococcus</taxon>
    </lineage>
</organism>
<dbReference type="InterPro" id="IPR001867">
    <property type="entry name" value="OmpR/PhoB-type_DNA-bd"/>
</dbReference>
<evidence type="ECO:0000256" key="2">
    <source>
        <dbReference type="ARBA" id="ARBA00023125"/>
    </source>
</evidence>
<evidence type="ECO:0000259" key="4">
    <source>
        <dbReference type="SMART" id="SM01043"/>
    </source>
</evidence>
<geneLocation type="plasmid" evidence="6">
    <name>pdfi1</name>
</geneLocation>